<dbReference type="PANTHER" id="PTHR10846:SF73">
    <property type="entry name" value="SODIUM_CALCIUM EXCHANGER MEMBRANE REGION DOMAIN-CONTAINING PROTEIN"/>
    <property type="match status" value="1"/>
</dbReference>
<feature type="region of interest" description="Disordered" evidence="7">
    <location>
        <begin position="72"/>
        <end position="99"/>
    </location>
</feature>
<keyword evidence="5 8" id="KW-1133">Transmembrane helix</keyword>
<feature type="transmembrane region" description="Helical" evidence="8">
    <location>
        <begin position="288"/>
        <end position="307"/>
    </location>
</feature>
<keyword evidence="6 8" id="KW-0472">Membrane</keyword>
<dbReference type="GO" id="GO:0008273">
    <property type="term" value="F:calcium, potassium:sodium antiporter activity"/>
    <property type="evidence" value="ECO:0007669"/>
    <property type="project" value="TreeGrafter"/>
</dbReference>
<dbReference type="InterPro" id="IPR004837">
    <property type="entry name" value="NaCa_Exmemb"/>
</dbReference>
<feature type="transmembrane region" description="Helical" evidence="8">
    <location>
        <begin position="224"/>
        <end position="243"/>
    </location>
</feature>
<evidence type="ECO:0000256" key="1">
    <source>
        <dbReference type="ARBA" id="ARBA00004141"/>
    </source>
</evidence>
<evidence type="ECO:0000259" key="9">
    <source>
        <dbReference type="Pfam" id="PF01699"/>
    </source>
</evidence>
<accession>A0A7S2EXD8</accession>
<evidence type="ECO:0000256" key="3">
    <source>
        <dbReference type="ARBA" id="ARBA00022449"/>
    </source>
</evidence>
<comment type="similarity">
    <text evidence="2">Belongs to the Ca(2+):cation antiporter (CaCA) (TC 2.A.19) family. SLC24A subfamily.</text>
</comment>
<dbReference type="GO" id="GO:0006874">
    <property type="term" value="P:intracellular calcium ion homeostasis"/>
    <property type="evidence" value="ECO:0007669"/>
    <property type="project" value="TreeGrafter"/>
</dbReference>
<evidence type="ECO:0000256" key="6">
    <source>
        <dbReference type="ARBA" id="ARBA00023136"/>
    </source>
</evidence>
<evidence type="ECO:0000256" key="5">
    <source>
        <dbReference type="ARBA" id="ARBA00022989"/>
    </source>
</evidence>
<dbReference type="Gene3D" id="1.20.1420.30">
    <property type="entry name" value="NCX, central ion-binding region"/>
    <property type="match status" value="1"/>
</dbReference>
<keyword evidence="3" id="KW-0813">Transport</keyword>
<dbReference type="PANTHER" id="PTHR10846">
    <property type="entry name" value="SODIUM/POTASSIUM/CALCIUM EXCHANGER"/>
    <property type="match status" value="1"/>
</dbReference>
<dbReference type="InterPro" id="IPR044880">
    <property type="entry name" value="NCX_ion-bd_dom_sf"/>
</dbReference>
<comment type="subcellular location">
    <subcellularLocation>
        <location evidence="1">Membrane</location>
        <topology evidence="1">Multi-pass membrane protein</topology>
    </subcellularLocation>
</comment>
<keyword evidence="4 8" id="KW-0812">Transmembrane</keyword>
<evidence type="ECO:0000256" key="8">
    <source>
        <dbReference type="SAM" id="Phobius"/>
    </source>
</evidence>
<dbReference type="EMBL" id="HBGO01039847">
    <property type="protein sequence ID" value="CAD9362977.1"/>
    <property type="molecule type" value="Transcribed_RNA"/>
</dbReference>
<feature type="transmembrane region" description="Helical" evidence="8">
    <location>
        <begin position="110"/>
        <end position="127"/>
    </location>
</feature>
<keyword evidence="3" id="KW-0050">Antiport</keyword>
<organism evidence="10">
    <name type="scientific">Trieres chinensis</name>
    <name type="common">Marine centric diatom</name>
    <name type="synonym">Odontella sinensis</name>
    <dbReference type="NCBI Taxonomy" id="1514140"/>
    <lineage>
        <taxon>Eukaryota</taxon>
        <taxon>Sar</taxon>
        <taxon>Stramenopiles</taxon>
        <taxon>Ochrophyta</taxon>
        <taxon>Bacillariophyta</taxon>
        <taxon>Mediophyceae</taxon>
        <taxon>Biddulphiophycidae</taxon>
        <taxon>Eupodiscales</taxon>
        <taxon>Parodontellaceae</taxon>
        <taxon>Trieres</taxon>
    </lineage>
</organism>
<proteinExistence type="inferred from homology"/>
<evidence type="ECO:0000256" key="2">
    <source>
        <dbReference type="ARBA" id="ARBA00005364"/>
    </source>
</evidence>
<dbReference type="Pfam" id="PF01699">
    <property type="entry name" value="Na_Ca_ex"/>
    <property type="match status" value="1"/>
</dbReference>
<reference evidence="10" key="1">
    <citation type="submission" date="2021-01" db="EMBL/GenBank/DDBJ databases">
        <authorList>
            <person name="Corre E."/>
            <person name="Pelletier E."/>
            <person name="Niang G."/>
            <person name="Scheremetjew M."/>
            <person name="Finn R."/>
            <person name="Kale V."/>
            <person name="Holt S."/>
            <person name="Cochrane G."/>
            <person name="Meng A."/>
            <person name="Brown T."/>
            <person name="Cohen L."/>
        </authorList>
    </citation>
    <scope>NUCLEOTIDE SEQUENCE</scope>
    <source>
        <strain evidence="10">Grunow 1884</strain>
    </source>
</reference>
<sequence>MDSVPDRRQFDLHKLIYPKFHEIEADDTRHIVRIINPEEGKRDYYLMAPSQQIYDEVVKKCQELIAVWSKEGDAEDGGDAAEAAAEEEEYGEHEDADNEESLIEFPAGEPWYVVIMYLFLFPLKLLMHISIPDVRHLSVDGESKATTTMASVAVVSCLIWLIIGSYAMVASLEALADLMDIPDAVIGVTVSAAGTSLPNYVASQCAARQGFGNMAISNAFGSNTFNILIGLGMPWTLYTIFVTKGEPYDGLQDDGITVSVMIMTVVLLAFLVLVFASGFTLYKWSAPVQLALYAAYLAYAIGSVYLGKSDD</sequence>
<evidence type="ECO:0000256" key="7">
    <source>
        <dbReference type="SAM" id="MobiDB-lite"/>
    </source>
</evidence>
<protein>
    <recommendedName>
        <fullName evidence="9">Sodium/calcium exchanger membrane region domain-containing protein</fullName>
    </recommendedName>
</protein>
<evidence type="ECO:0000313" key="10">
    <source>
        <dbReference type="EMBL" id="CAD9362977.1"/>
    </source>
</evidence>
<dbReference type="InterPro" id="IPR004481">
    <property type="entry name" value="K/Na/Ca-exchanger"/>
</dbReference>
<gene>
    <name evidence="10" type="ORF">OSIN01602_LOCUS23104</name>
</gene>
<feature type="compositionally biased region" description="Acidic residues" evidence="7">
    <location>
        <begin position="73"/>
        <end position="99"/>
    </location>
</feature>
<feature type="transmembrane region" description="Helical" evidence="8">
    <location>
        <begin position="255"/>
        <end position="282"/>
    </location>
</feature>
<feature type="transmembrane region" description="Helical" evidence="8">
    <location>
        <begin position="148"/>
        <end position="169"/>
    </location>
</feature>
<dbReference type="GO" id="GO:0005262">
    <property type="term" value="F:calcium channel activity"/>
    <property type="evidence" value="ECO:0007669"/>
    <property type="project" value="TreeGrafter"/>
</dbReference>
<dbReference type="GO" id="GO:0005886">
    <property type="term" value="C:plasma membrane"/>
    <property type="evidence" value="ECO:0007669"/>
    <property type="project" value="TreeGrafter"/>
</dbReference>
<feature type="domain" description="Sodium/calcium exchanger membrane region" evidence="9">
    <location>
        <begin position="152"/>
        <end position="301"/>
    </location>
</feature>
<name>A0A7S2EXD8_TRICV</name>
<evidence type="ECO:0000256" key="4">
    <source>
        <dbReference type="ARBA" id="ARBA00022692"/>
    </source>
</evidence>
<dbReference type="AlphaFoldDB" id="A0A7S2EXD8"/>